<gene>
    <name evidence="1" type="ORF">K1Y79_04065</name>
</gene>
<comment type="caution">
    <text evidence="1">The sequence shown here is derived from an EMBL/GenBank/DDBJ whole genome shotgun (WGS) entry which is preliminary data.</text>
</comment>
<organism evidence="1 2">
    <name type="scientific">Chitinophaga rhizophila</name>
    <dbReference type="NCBI Taxonomy" id="2866212"/>
    <lineage>
        <taxon>Bacteria</taxon>
        <taxon>Pseudomonadati</taxon>
        <taxon>Bacteroidota</taxon>
        <taxon>Chitinophagia</taxon>
        <taxon>Chitinophagales</taxon>
        <taxon>Chitinophagaceae</taxon>
        <taxon>Chitinophaga</taxon>
    </lineage>
</organism>
<reference evidence="1 2" key="1">
    <citation type="submission" date="2021-08" db="EMBL/GenBank/DDBJ databases">
        <title>The genome sequence of Chitinophaga sp. B61.</title>
        <authorList>
            <person name="Zhang X."/>
        </authorList>
    </citation>
    <scope>NUCLEOTIDE SEQUENCE [LARGE SCALE GENOMIC DNA]</scope>
    <source>
        <strain evidence="1 2">B61</strain>
    </source>
</reference>
<keyword evidence="2" id="KW-1185">Reference proteome</keyword>
<dbReference type="Proteomes" id="UP000812961">
    <property type="component" value="Unassembled WGS sequence"/>
</dbReference>
<sequence length="145" mass="17101">MNIIQQYHAEHRQAYAEILEQRSRYLATVPEYQNAKKYATADLYEKDCFAYLAIRENMAGIENEIDDKLDRLRALMLLSVTADSLLTEFRSFLDLNSADLPNLQYQYNAYTLSYGHADERLYKRLVHTALQIRFDKTRILNLQQL</sequence>
<proteinExistence type="predicted"/>
<accession>A0ABS7G776</accession>
<name>A0ABS7G776_9BACT</name>
<evidence type="ECO:0000313" key="1">
    <source>
        <dbReference type="EMBL" id="MBW8683501.1"/>
    </source>
</evidence>
<dbReference type="RefSeq" id="WP_220248720.1">
    <property type="nucleotide sequence ID" value="NZ_JAICCF010000001.1"/>
</dbReference>
<evidence type="ECO:0000313" key="2">
    <source>
        <dbReference type="Proteomes" id="UP000812961"/>
    </source>
</evidence>
<dbReference type="EMBL" id="JAICCF010000001">
    <property type="protein sequence ID" value="MBW8683501.1"/>
    <property type="molecule type" value="Genomic_DNA"/>
</dbReference>
<protein>
    <submittedName>
        <fullName evidence="1">Uncharacterized protein</fullName>
    </submittedName>
</protein>